<comment type="similarity">
    <text evidence="1">Belongs to the CFAP97 family.</text>
</comment>
<feature type="compositionally biased region" description="Polar residues" evidence="2">
    <location>
        <begin position="228"/>
        <end position="244"/>
    </location>
</feature>
<feature type="region of interest" description="Disordered" evidence="2">
    <location>
        <begin position="162"/>
        <end position="263"/>
    </location>
</feature>
<feature type="compositionally biased region" description="Polar residues" evidence="2">
    <location>
        <begin position="166"/>
        <end position="181"/>
    </location>
</feature>
<dbReference type="Pfam" id="PF13879">
    <property type="entry name" value="Hmw_CFAP97"/>
    <property type="match status" value="1"/>
</dbReference>
<sequence>MYREQPVASRLCEDKWRDRSYRIHRQKLQRIRPSIDNKAPPMYPHLYQKLKKAQMEEERCSEIERDNHTLVKRMTEIMKRSAIETKNPVQYRSLNKDRRRQELIKITQENQALLKRIQSKQPTYNHLMWEQDREKSEALCARICRYPYRPGPEYSADYYEDEYYQPSPQGNGYQPAQQTAQHAEDHTAESEGYAAPESEADHQSASQSQNMGMSQSQKSAKSGKSDRSGTSASASEANQSALDASQSRSSKSGKSGSDSEEDD</sequence>
<reference evidence="3" key="1">
    <citation type="submission" date="2021-01" db="EMBL/GenBank/DDBJ databases">
        <authorList>
            <person name="Corre E."/>
            <person name="Pelletier E."/>
            <person name="Niang G."/>
            <person name="Scheremetjew M."/>
            <person name="Finn R."/>
            <person name="Kale V."/>
            <person name="Holt S."/>
            <person name="Cochrane G."/>
            <person name="Meng A."/>
            <person name="Brown T."/>
            <person name="Cohen L."/>
        </authorList>
    </citation>
    <scope>NUCLEOTIDE SEQUENCE</scope>
    <source>
        <strain evidence="3">NIES-381</strain>
    </source>
</reference>
<dbReference type="AlphaFoldDB" id="A0A7S1HXA2"/>
<dbReference type="InterPro" id="IPR029488">
    <property type="entry name" value="Hmw/CFAP97"/>
</dbReference>
<gene>
    <name evidence="3" type="ORF">EGYM00392_LOCUS5153</name>
</gene>
<dbReference type="PANTHER" id="PTHR33768">
    <property type="entry name" value="MIP11318P"/>
    <property type="match status" value="1"/>
</dbReference>
<name>A0A7S1HXA2_9EUGL</name>
<dbReference type="EMBL" id="HBGA01013339">
    <property type="protein sequence ID" value="CAD8994103.1"/>
    <property type="molecule type" value="Transcribed_RNA"/>
</dbReference>
<protein>
    <recommendedName>
        <fullName evidence="4">Cilia- and flagella-associated protein 97</fullName>
    </recommendedName>
</protein>
<evidence type="ECO:0008006" key="4">
    <source>
        <dbReference type="Google" id="ProtNLM"/>
    </source>
</evidence>
<proteinExistence type="inferred from homology"/>
<dbReference type="PANTHER" id="PTHR33768:SF3">
    <property type="entry name" value="MIP11318P"/>
    <property type="match status" value="1"/>
</dbReference>
<feature type="compositionally biased region" description="Low complexity" evidence="2">
    <location>
        <begin position="203"/>
        <end position="222"/>
    </location>
</feature>
<evidence type="ECO:0000256" key="1">
    <source>
        <dbReference type="ARBA" id="ARBA00008315"/>
    </source>
</evidence>
<evidence type="ECO:0000256" key="2">
    <source>
        <dbReference type="SAM" id="MobiDB-lite"/>
    </source>
</evidence>
<dbReference type="InterPro" id="IPR038792">
    <property type="entry name" value="CFAP97D1/2"/>
</dbReference>
<evidence type="ECO:0000313" key="3">
    <source>
        <dbReference type="EMBL" id="CAD8994103.1"/>
    </source>
</evidence>
<organism evidence="3">
    <name type="scientific">Eutreptiella gymnastica</name>
    <dbReference type="NCBI Taxonomy" id="73025"/>
    <lineage>
        <taxon>Eukaryota</taxon>
        <taxon>Discoba</taxon>
        <taxon>Euglenozoa</taxon>
        <taxon>Euglenida</taxon>
        <taxon>Spirocuta</taxon>
        <taxon>Euglenophyceae</taxon>
        <taxon>Eutreptiales</taxon>
        <taxon>Eutreptiaceae</taxon>
        <taxon>Eutreptiella</taxon>
    </lineage>
</organism>
<accession>A0A7S1HXA2</accession>
<feature type="compositionally biased region" description="Low complexity" evidence="2">
    <location>
        <begin position="245"/>
        <end position="256"/>
    </location>
</feature>